<feature type="disulfide bond" evidence="9">
    <location>
        <begin position="174"/>
        <end position="198"/>
    </location>
</feature>
<dbReference type="CDD" id="cd15035">
    <property type="entry name" value="7tmF_FZD5_FZD8-like"/>
    <property type="match status" value="1"/>
</dbReference>
<feature type="transmembrane region" description="Helical" evidence="11">
    <location>
        <begin position="397"/>
        <end position="419"/>
    </location>
</feature>
<keyword evidence="5 11" id="KW-1133">Transmembrane helix</keyword>
<feature type="region of interest" description="Disordered" evidence="10">
    <location>
        <begin position="769"/>
        <end position="802"/>
    </location>
</feature>
<proteinExistence type="evidence at transcript level"/>
<dbReference type="Pfam" id="PF01534">
    <property type="entry name" value="Frizzled"/>
    <property type="match status" value="1"/>
</dbReference>
<dbReference type="SMART" id="SM00063">
    <property type="entry name" value="FRI"/>
    <property type="match status" value="1"/>
</dbReference>
<feature type="domain" description="FZ" evidence="13">
    <location>
        <begin position="93"/>
        <end position="210"/>
    </location>
</feature>
<feature type="transmembrane region" description="Helical" evidence="11">
    <location>
        <begin position="475"/>
        <end position="500"/>
    </location>
</feature>
<feature type="chain" id="PRO_5002964026" evidence="12">
    <location>
        <begin position="24"/>
        <end position="867"/>
    </location>
</feature>
<dbReference type="PRINTS" id="PR00489">
    <property type="entry name" value="FRIZZLED"/>
</dbReference>
<evidence type="ECO:0000256" key="11">
    <source>
        <dbReference type="SAM" id="Phobius"/>
    </source>
</evidence>
<organism evidence="15">
    <name type="scientific">Schistosoma japonicum</name>
    <name type="common">Blood fluke</name>
    <dbReference type="NCBI Taxonomy" id="6182"/>
    <lineage>
        <taxon>Eukaryota</taxon>
        <taxon>Metazoa</taxon>
        <taxon>Spiralia</taxon>
        <taxon>Lophotrochozoa</taxon>
        <taxon>Platyhelminthes</taxon>
        <taxon>Trematoda</taxon>
        <taxon>Digenea</taxon>
        <taxon>Strigeidida</taxon>
        <taxon>Schistosomatoidea</taxon>
        <taxon>Schistosomatidae</taxon>
        <taxon>Schistosoma</taxon>
    </lineage>
</organism>
<protein>
    <submittedName>
        <fullName evidence="15">Frizzled 5</fullName>
    </submittedName>
</protein>
<evidence type="ECO:0000256" key="4">
    <source>
        <dbReference type="ARBA" id="ARBA00022692"/>
    </source>
</evidence>
<dbReference type="Gene3D" id="1.10.2000.10">
    <property type="entry name" value="Frizzled cysteine-rich domain"/>
    <property type="match status" value="1"/>
</dbReference>
<feature type="compositionally biased region" description="Pro residues" evidence="10">
    <location>
        <begin position="775"/>
        <end position="787"/>
    </location>
</feature>
<dbReference type="GO" id="GO:0060070">
    <property type="term" value="P:canonical Wnt signaling pathway"/>
    <property type="evidence" value="ECO:0007669"/>
    <property type="project" value="TreeGrafter"/>
</dbReference>
<dbReference type="InterPro" id="IPR000539">
    <property type="entry name" value="Frizzled/Smoothened_7TM"/>
</dbReference>
<dbReference type="GO" id="GO:0035567">
    <property type="term" value="P:non-canonical Wnt signaling pathway"/>
    <property type="evidence" value="ECO:0007669"/>
    <property type="project" value="TreeGrafter"/>
</dbReference>
<dbReference type="Pfam" id="PF01392">
    <property type="entry name" value="Fz"/>
    <property type="match status" value="1"/>
</dbReference>
<dbReference type="GO" id="GO:0005886">
    <property type="term" value="C:plasma membrane"/>
    <property type="evidence" value="ECO:0007669"/>
    <property type="project" value="TreeGrafter"/>
</dbReference>
<feature type="transmembrane region" description="Helical" evidence="11">
    <location>
        <begin position="559"/>
        <end position="587"/>
    </location>
</feature>
<evidence type="ECO:0000256" key="10">
    <source>
        <dbReference type="SAM" id="MobiDB-lite"/>
    </source>
</evidence>
<dbReference type="InterPro" id="IPR015526">
    <property type="entry name" value="Frizzled/SFRP"/>
</dbReference>
<evidence type="ECO:0000256" key="12">
    <source>
        <dbReference type="SAM" id="SignalP"/>
    </source>
</evidence>
<keyword evidence="4 11" id="KW-0812">Transmembrane</keyword>
<feature type="transmembrane region" description="Helical" evidence="11">
    <location>
        <begin position="431"/>
        <end position="447"/>
    </location>
</feature>
<dbReference type="CDD" id="cd07456">
    <property type="entry name" value="CRD_FZ5_like"/>
    <property type="match status" value="1"/>
</dbReference>
<evidence type="ECO:0000256" key="6">
    <source>
        <dbReference type="ARBA" id="ARBA00023136"/>
    </source>
</evidence>
<evidence type="ECO:0000256" key="1">
    <source>
        <dbReference type="ARBA" id="ARBA00004141"/>
    </source>
</evidence>
<dbReference type="GO" id="GO:0042813">
    <property type="term" value="F:Wnt receptor activity"/>
    <property type="evidence" value="ECO:0007669"/>
    <property type="project" value="TreeGrafter"/>
</dbReference>
<keyword evidence="6 11" id="KW-0472">Membrane</keyword>
<evidence type="ECO:0000259" key="14">
    <source>
        <dbReference type="PROSITE" id="PS50261"/>
    </source>
</evidence>
<dbReference type="PANTHER" id="PTHR11309:SF126">
    <property type="entry name" value="FRIZZLED-2"/>
    <property type="match status" value="1"/>
</dbReference>
<feature type="domain" description="G-protein coupled receptors family 2 profile 2" evidence="14">
    <location>
        <begin position="395"/>
        <end position="735"/>
    </location>
</feature>
<dbReference type="GO" id="GO:0017147">
    <property type="term" value="F:Wnt-protein binding"/>
    <property type="evidence" value="ECO:0007669"/>
    <property type="project" value="TreeGrafter"/>
</dbReference>
<evidence type="ECO:0000259" key="13">
    <source>
        <dbReference type="PROSITE" id="PS50038"/>
    </source>
</evidence>
<feature type="disulfide bond" evidence="9">
    <location>
        <begin position="106"/>
        <end position="152"/>
    </location>
</feature>
<feature type="transmembrane region" description="Helical" evidence="11">
    <location>
        <begin position="607"/>
        <end position="634"/>
    </location>
</feature>
<comment type="caution">
    <text evidence="9">Lacks conserved residue(s) required for the propagation of feature annotation.</text>
</comment>
<evidence type="ECO:0000256" key="3">
    <source>
        <dbReference type="ARBA" id="ARBA00022473"/>
    </source>
</evidence>
<evidence type="ECO:0000256" key="9">
    <source>
        <dbReference type="PROSITE-ProRule" id="PRU00090"/>
    </source>
</evidence>
<keyword evidence="12" id="KW-0732">Signal</keyword>
<evidence type="ECO:0000256" key="2">
    <source>
        <dbReference type="ARBA" id="ARBA00008077"/>
    </source>
</evidence>
<dbReference type="PROSITE" id="PS50038">
    <property type="entry name" value="FZ"/>
    <property type="match status" value="1"/>
</dbReference>
<accession>C6ERB7</accession>
<evidence type="ECO:0000256" key="7">
    <source>
        <dbReference type="ARBA" id="ARBA00023157"/>
    </source>
</evidence>
<feature type="compositionally biased region" description="Polar residues" evidence="10">
    <location>
        <begin position="209"/>
        <end position="226"/>
    </location>
</feature>
<feature type="disulfide bond" evidence="9">
    <location>
        <begin position="98"/>
        <end position="159"/>
    </location>
</feature>
<dbReference type="InterPro" id="IPR036790">
    <property type="entry name" value="Frizzled_dom_sf"/>
</dbReference>
<reference evidence="15" key="1">
    <citation type="submission" date="2008-01" db="EMBL/GenBank/DDBJ databases">
        <title>Functional analysis of the frizzled 5 receptor of Schistoma japonicum.</title>
        <authorList>
            <person name="Yuan C.X."/>
            <person name="Han L."/>
            <person name="Feng X.G."/>
        </authorList>
    </citation>
    <scope>NUCLEOTIDE SEQUENCE</scope>
    <source>
        <strain evidence="15">Chinese mainland</strain>
    </source>
</reference>
<feature type="transmembrane region" description="Helical" evidence="11">
    <location>
        <begin position="706"/>
        <end position="728"/>
    </location>
</feature>
<dbReference type="PROSITE" id="PS50261">
    <property type="entry name" value="G_PROTEIN_RECEP_F2_4"/>
    <property type="match status" value="1"/>
</dbReference>
<feature type="compositionally biased region" description="Low complexity" evidence="10">
    <location>
        <begin position="788"/>
        <end position="802"/>
    </location>
</feature>
<keyword evidence="8" id="KW-0675">Receptor</keyword>
<dbReference type="EMBL" id="EU370926">
    <property type="protein sequence ID" value="ACA96797.1"/>
    <property type="molecule type" value="mRNA"/>
</dbReference>
<feature type="disulfide bond" evidence="9">
    <location>
        <begin position="143"/>
        <end position="181"/>
    </location>
</feature>
<keyword evidence="3" id="KW-0217">Developmental protein</keyword>
<dbReference type="SMART" id="SM01330">
    <property type="entry name" value="Frizzled"/>
    <property type="match status" value="1"/>
</dbReference>
<feature type="transmembrane region" description="Helical" evidence="11">
    <location>
        <begin position="520"/>
        <end position="539"/>
    </location>
</feature>
<keyword evidence="7 9" id="KW-1015">Disulfide bond</keyword>
<evidence type="ECO:0000256" key="5">
    <source>
        <dbReference type="ARBA" id="ARBA00022989"/>
    </source>
</evidence>
<dbReference type="AlphaFoldDB" id="C6ERB7"/>
<evidence type="ECO:0000256" key="8">
    <source>
        <dbReference type="ARBA" id="ARBA00023170"/>
    </source>
</evidence>
<dbReference type="Gene3D" id="1.20.1070.10">
    <property type="entry name" value="Rhodopsin 7-helix transmembrane proteins"/>
    <property type="match status" value="1"/>
</dbReference>
<comment type="subcellular location">
    <subcellularLocation>
        <location evidence="1">Membrane</location>
        <topology evidence="1">Multi-pass membrane protein</topology>
    </subcellularLocation>
</comment>
<evidence type="ECO:0000313" key="15">
    <source>
        <dbReference type="EMBL" id="ACA96797.1"/>
    </source>
</evidence>
<dbReference type="InterPro" id="IPR017981">
    <property type="entry name" value="GPCR_2-like_7TM"/>
</dbReference>
<feature type="signal peptide" evidence="12">
    <location>
        <begin position="1"/>
        <end position="23"/>
    </location>
</feature>
<comment type="similarity">
    <text evidence="2">Belongs to the G-protein coupled receptor Fz/Smo family.</text>
</comment>
<sequence>MWIILFLLKIYILLIITCNYVNSDNHQLNHVDQIIRIKRMKLHNQESSNTLDTTKLVNIPMTTNMKKQTISSIYDQSSSSQLLSNSIDNDKLLRPEKCIPIEIPLCKNIGYNLTYMPNAFNHETQEEAGLEVHQFYPLVEINCSEDLRLFLCSMYTPICLPTWHYRLTACKSLCESARDGCMPVMRTYGFGWPERMNCDLLPEGNECVSRSNTPTNHKTTTSSSSFNKDNTINMNNNHINQLNDVINENNQSIEHDLFTVIHQMNSNNHLYPSELLQSTTNQLHSNKNFSSISPIMILNQLNEYLSNNHLLDKQNKLENQKKFSDKTNEINTKTLEKLSSKNQLLPVICLPCKCRDPFLNWMKPPLNEVITGGITGCLLSCYSPTFNNQSDKTFVTFWLGLWSVLCILSTLITVITFLADPNRFQYPERPIIYLSACYFMIALGYLLRVSLGHETVACDGSMLRISTTGPVQCSIVFLLTYVFGMASSVWWVILTLTWFLAAGLKWGTEAIAKYSQIYHFFAWFFPGSQAIIVLILSAVDGDPVSGLCTVGSTNLSYLRLFILVPMCIYLSLGTIFLLAGFVALFKIRNEIKLQTRGHLKTEKLEKLMIRIGIFGVLYTVPATVVIACYCYELSNRDLWHKSHNCPCTSLSYMKDLSYDYLLDKLKLFFIHNYQHSSNLHNKLINDKDGFILHLKPPNYANVQPEYAVFMLKYFMSLIVGITSGFWIWSSKTIDSWQSCIKRAFNRSYTINSKQLQTGTSVGILNHTGVLLSNRSPPPPPPPLPPPSSSSSSSSLQPLQTNSNSIGWNTGQSKVWLNSNSNPKLSSGLNLNLNNCTTWQDDYITNNRLLPQPPSVSLECHHSTGYSS</sequence>
<dbReference type="PANTHER" id="PTHR11309">
    <property type="entry name" value="FRIZZLED"/>
    <property type="match status" value="1"/>
</dbReference>
<dbReference type="InterPro" id="IPR020067">
    <property type="entry name" value="Frizzled_dom"/>
</dbReference>
<feature type="region of interest" description="Disordered" evidence="10">
    <location>
        <begin position="209"/>
        <end position="230"/>
    </location>
</feature>
<name>C6ERB7_SCHJA</name>
<dbReference type="SUPFAM" id="SSF63501">
    <property type="entry name" value="Frizzled cysteine-rich domain"/>
    <property type="match status" value="1"/>
</dbReference>